<dbReference type="RefSeq" id="WP_131288882.1">
    <property type="nucleotide sequence ID" value="NZ_SJKA01000005.1"/>
</dbReference>
<dbReference type="Proteomes" id="UP000292695">
    <property type="component" value="Unassembled WGS sequence"/>
</dbReference>
<dbReference type="AlphaFoldDB" id="A0A4R0IXB3"/>
<name>A0A4R0IXB3_9ACTN</name>
<keyword evidence="2" id="KW-1185">Reference proteome</keyword>
<dbReference type="EMBL" id="SJKA01000005">
    <property type="protein sequence ID" value="TCC33445.1"/>
    <property type="molecule type" value="Genomic_DNA"/>
</dbReference>
<sequence length="70" mass="7884">MLRAHLLCTSLLRTRLLLPRPRTTCLRTTRLLAAGLLRSAVLWASRSRTGLRLLGRRLLRGLVGPVLLWG</sequence>
<protein>
    <submittedName>
        <fullName evidence="1">Uncharacterized protein</fullName>
    </submittedName>
</protein>
<gene>
    <name evidence="1" type="ORF">E0H50_15825</name>
</gene>
<comment type="caution">
    <text evidence="1">The sequence shown here is derived from an EMBL/GenBank/DDBJ whole genome shotgun (WGS) entry which is preliminary data.</text>
</comment>
<reference evidence="1 2" key="1">
    <citation type="submission" date="2019-02" db="EMBL/GenBank/DDBJ databases">
        <title>Kribbella capetownensis sp. nov. and Kribbella speibonae sp. nov., isolated from soil.</title>
        <authorList>
            <person name="Curtis S.M."/>
            <person name="Norton I."/>
            <person name="Everest G.J."/>
            <person name="Meyers P.R."/>
        </authorList>
    </citation>
    <scope>NUCLEOTIDE SEQUENCE [LARGE SCALE GENOMIC DNA]</scope>
    <source>
        <strain evidence="1 2">DSM 27082</strain>
    </source>
</reference>
<evidence type="ECO:0000313" key="1">
    <source>
        <dbReference type="EMBL" id="TCC33445.1"/>
    </source>
</evidence>
<organism evidence="1 2">
    <name type="scientific">Kribbella sindirgiensis</name>
    <dbReference type="NCBI Taxonomy" id="1124744"/>
    <lineage>
        <taxon>Bacteria</taxon>
        <taxon>Bacillati</taxon>
        <taxon>Actinomycetota</taxon>
        <taxon>Actinomycetes</taxon>
        <taxon>Propionibacteriales</taxon>
        <taxon>Kribbellaceae</taxon>
        <taxon>Kribbella</taxon>
    </lineage>
</organism>
<evidence type="ECO:0000313" key="2">
    <source>
        <dbReference type="Proteomes" id="UP000292695"/>
    </source>
</evidence>
<accession>A0A4R0IXB3</accession>
<proteinExistence type="predicted"/>